<evidence type="ECO:0000313" key="3">
    <source>
        <dbReference type="Proteomes" id="UP000292702"/>
    </source>
</evidence>
<name>A0A4R0R5J7_9APHY</name>
<dbReference type="Proteomes" id="UP000292702">
    <property type="component" value="Unassembled WGS sequence"/>
</dbReference>
<evidence type="ECO:0000313" key="2">
    <source>
        <dbReference type="EMBL" id="TCD61606.1"/>
    </source>
</evidence>
<feature type="region of interest" description="Disordered" evidence="1">
    <location>
        <begin position="68"/>
        <end position="254"/>
    </location>
</feature>
<accession>A0A4R0R5J7</accession>
<sequence length="254" mass="26898">MRFATIVAGGVFTIAASSAMGIPLRVHEARRYDETLGHDHNLVVRDVLQAIYARELAHLDARRFGYDHQAKRADDPDAITPAPPPDTKSEAGRAPPPTPPAGSSAKAPAGNHPPDEKTPAITNPSAIPINRPVGARWDDPPATGYKWKPGDKEFATAVGSSDGLRPPPPFKDLGYDHGVNGNVPPPPDAAAKSSKIGKAKHKIGSLMIGTGAPQVPLETTYHPESPVDREPDPHHPAPAIDSNTVHPARRPGGR</sequence>
<feature type="compositionally biased region" description="Basic and acidic residues" evidence="1">
    <location>
        <begin position="225"/>
        <end position="235"/>
    </location>
</feature>
<gene>
    <name evidence="2" type="ORF">EIP91_008171</name>
</gene>
<protein>
    <submittedName>
        <fullName evidence="2">Uncharacterized protein</fullName>
    </submittedName>
</protein>
<keyword evidence="3" id="KW-1185">Reference proteome</keyword>
<feature type="compositionally biased region" description="Low complexity" evidence="1">
    <location>
        <begin position="101"/>
        <end position="110"/>
    </location>
</feature>
<dbReference type="AlphaFoldDB" id="A0A4R0R5J7"/>
<dbReference type="EMBL" id="RWJN01000447">
    <property type="protein sequence ID" value="TCD61606.1"/>
    <property type="molecule type" value="Genomic_DNA"/>
</dbReference>
<proteinExistence type="predicted"/>
<reference evidence="2 3" key="1">
    <citation type="submission" date="2018-11" db="EMBL/GenBank/DDBJ databases">
        <title>Genome assembly of Steccherinum ochraceum LE-BIN_3174, the white-rot fungus of the Steccherinaceae family (The Residual Polyporoid clade, Polyporales, Basidiomycota).</title>
        <authorList>
            <person name="Fedorova T.V."/>
            <person name="Glazunova O.A."/>
            <person name="Landesman E.O."/>
            <person name="Moiseenko K.V."/>
            <person name="Psurtseva N.V."/>
            <person name="Savinova O.S."/>
            <person name="Shakhova N.V."/>
            <person name="Tyazhelova T.V."/>
            <person name="Vasina D.V."/>
        </authorList>
    </citation>
    <scope>NUCLEOTIDE SEQUENCE [LARGE SCALE GENOMIC DNA]</scope>
    <source>
        <strain evidence="2 3">LE-BIN_3174</strain>
    </source>
</reference>
<comment type="caution">
    <text evidence="2">The sequence shown here is derived from an EMBL/GenBank/DDBJ whole genome shotgun (WGS) entry which is preliminary data.</text>
</comment>
<organism evidence="2 3">
    <name type="scientific">Steccherinum ochraceum</name>
    <dbReference type="NCBI Taxonomy" id="92696"/>
    <lineage>
        <taxon>Eukaryota</taxon>
        <taxon>Fungi</taxon>
        <taxon>Dikarya</taxon>
        <taxon>Basidiomycota</taxon>
        <taxon>Agaricomycotina</taxon>
        <taxon>Agaricomycetes</taxon>
        <taxon>Polyporales</taxon>
        <taxon>Steccherinaceae</taxon>
        <taxon>Steccherinum</taxon>
    </lineage>
</organism>
<evidence type="ECO:0000256" key="1">
    <source>
        <dbReference type="SAM" id="MobiDB-lite"/>
    </source>
</evidence>